<dbReference type="Gene3D" id="2.60.40.10">
    <property type="entry name" value="Immunoglobulins"/>
    <property type="match status" value="1"/>
</dbReference>
<evidence type="ECO:0000259" key="8">
    <source>
        <dbReference type="SMART" id="SM01217"/>
    </source>
</evidence>
<dbReference type="InterPro" id="IPR013783">
    <property type="entry name" value="Ig-like_fold"/>
</dbReference>
<dbReference type="SUPFAM" id="SSF51445">
    <property type="entry name" value="(Trans)glycosidases"/>
    <property type="match status" value="1"/>
</dbReference>
<dbReference type="Gene3D" id="3.20.20.300">
    <property type="entry name" value="Glycoside hydrolase, family 3, N-terminal domain"/>
    <property type="match status" value="1"/>
</dbReference>
<dbReference type="AlphaFoldDB" id="A0A5C6CWW9"/>
<dbReference type="SMART" id="SM01217">
    <property type="entry name" value="Fn3_like"/>
    <property type="match status" value="1"/>
</dbReference>
<dbReference type="InterPro" id="IPR036881">
    <property type="entry name" value="Glyco_hydro_3_C_sf"/>
</dbReference>
<dbReference type="InterPro" id="IPR036962">
    <property type="entry name" value="Glyco_hydro_3_N_sf"/>
</dbReference>
<feature type="domain" description="Fibronectin type III-like" evidence="8">
    <location>
        <begin position="694"/>
        <end position="763"/>
    </location>
</feature>
<organism evidence="9 10">
    <name type="scientific">Bythopirellula polymerisocia</name>
    <dbReference type="NCBI Taxonomy" id="2528003"/>
    <lineage>
        <taxon>Bacteria</taxon>
        <taxon>Pseudomonadati</taxon>
        <taxon>Planctomycetota</taxon>
        <taxon>Planctomycetia</taxon>
        <taxon>Pirellulales</taxon>
        <taxon>Lacipirellulaceae</taxon>
        <taxon>Bythopirellula</taxon>
    </lineage>
</organism>
<proteinExistence type="inferred from homology"/>
<accession>A0A5C6CWW9</accession>
<dbReference type="InterPro" id="IPR026891">
    <property type="entry name" value="Fn3-like"/>
</dbReference>
<dbReference type="Proteomes" id="UP000318437">
    <property type="component" value="Unassembled WGS sequence"/>
</dbReference>
<dbReference type="InterPro" id="IPR001764">
    <property type="entry name" value="Glyco_hydro_3_N"/>
</dbReference>
<evidence type="ECO:0000256" key="3">
    <source>
        <dbReference type="ARBA" id="ARBA00012744"/>
    </source>
</evidence>
<comment type="similarity">
    <text evidence="2 7">Belongs to the glycosyl hydrolase 3 family.</text>
</comment>
<dbReference type="RefSeq" id="WP_197530481.1">
    <property type="nucleotide sequence ID" value="NZ_SJPS01000002.1"/>
</dbReference>
<dbReference type="Gene3D" id="3.40.50.1700">
    <property type="entry name" value="Glycoside hydrolase family 3 C-terminal domain"/>
    <property type="match status" value="1"/>
</dbReference>
<name>A0A5C6CWW9_9BACT</name>
<keyword evidence="10" id="KW-1185">Reference proteome</keyword>
<comment type="caution">
    <text evidence="9">The sequence shown here is derived from an EMBL/GenBank/DDBJ whole genome shotgun (WGS) entry which is preliminary data.</text>
</comment>
<dbReference type="Pfam" id="PF00933">
    <property type="entry name" value="Glyco_hydro_3"/>
    <property type="match status" value="1"/>
</dbReference>
<gene>
    <name evidence="9" type="primary">bglX_1</name>
    <name evidence="9" type="ORF">Pla144_16530</name>
</gene>
<dbReference type="PROSITE" id="PS00775">
    <property type="entry name" value="GLYCOSYL_HYDROL_F3"/>
    <property type="match status" value="1"/>
</dbReference>
<dbReference type="InterPro" id="IPR051915">
    <property type="entry name" value="Cellulose_Degrad_GH3"/>
</dbReference>
<keyword evidence="5 7" id="KW-0378">Hydrolase</keyword>
<dbReference type="Pfam" id="PF01915">
    <property type="entry name" value="Glyco_hydro_3_C"/>
    <property type="match status" value="1"/>
</dbReference>
<dbReference type="EC" id="3.2.1.21" evidence="3"/>
<evidence type="ECO:0000313" key="10">
    <source>
        <dbReference type="Proteomes" id="UP000318437"/>
    </source>
</evidence>
<keyword evidence="6 7" id="KW-0326">Glycosidase</keyword>
<evidence type="ECO:0000256" key="1">
    <source>
        <dbReference type="ARBA" id="ARBA00000448"/>
    </source>
</evidence>
<dbReference type="InterPro" id="IPR002772">
    <property type="entry name" value="Glyco_hydro_3_C"/>
</dbReference>
<sequence>MSIDAITVSTPIYQLADKPIEQRVADLLSRMTLEEKVAQMVCVWNEKNDKLLDEQACFDPVRAKSRFGHGHGLGQVGRLSDAGSNMGKSFASGRNALQMAELANTIQRWFIENSRLGIPVIFHEECLHGLMAVDATSFPQPIGLAATFDPDLVREVFQVTASETRCRGGHHALAPVVDVARDARWGRVEETFGEDPYLVATMGIAAVLGLQGDRSFQDGRSVIATLKHFAAHGQPESGNNCAPVNVSMRVLREVFLYPFKQAIKHGKALAVMASYNEIDGVPSHANRWLLRDVLRDEWGFEGIVVSDYYAVRELNERPELYGHHLAADGKQAGELAVRAGVNIELPEPDCYKSLIESVDAGLVTEGNIDELVSPLLKQKFQLGLFDNPYVDPEVAQQISGSEEHRTIALRAAHKTITLLKNRNQTVPLDLDKISTIAVIGPNADRILLGGYSGLPRFQSTVLKGIQDHVGTSAQVVYHEGCKITKGGSWFEDTVVPSDVEEDRRSIAEAVEIARKADVIVLAVGGNEQTSREAWMGNHLGDRTSLQLFGMQDALVDALVELGKPIVAFLFNGRPLAIGNLSEKADALFECWYLGQESGRAVADVLFGDANPGGKLPISIPRSVGHVPCFYNYKPSARRGYLFDDATPLYPFGFGLSYTQFEIGQPRLAHSRIAVGESTFVQVDVKNIGKRLGDVVVQMYIRDSVSSVTRPIKELKRFQRVTLEPGENRTINLEITPDSLAFYDIEMNHVVEPGEFKVMVGDSSRDSDLQTTVLKVVE</sequence>
<protein>
    <recommendedName>
        <fullName evidence="3">beta-glucosidase</fullName>
        <ecNumber evidence="3">3.2.1.21</ecNumber>
    </recommendedName>
</protein>
<reference evidence="9 10" key="1">
    <citation type="submission" date="2019-02" db="EMBL/GenBank/DDBJ databases">
        <title>Deep-cultivation of Planctomycetes and their phenomic and genomic characterization uncovers novel biology.</title>
        <authorList>
            <person name="Wiegand S."/>
            <person name="Jogler M."/>
            <person name="Boedeker C."/>
            <person name="Pinto D."/>
            <person name="Vollmers J."/>
            <person name="Rivas-Marin E."/>
            <person name="Kohn T."/>
            <person name="Peeters S.H."/>
            <person name="Heuer A."/>
            <person name="Rast P."/>
            <person name="Oberbeckmann S."/>
            <person name="Bunk B."/>
            <person name="Jeske O."/>
            <person name="Meyerdierks A."/>
            <person name="Storesund J.E."/>
            <person name="Kallscheuer N."/>
            <person name="Luecker S."/>
            <person name="Lage O.M."/>
            <person name="Pohl T."/>
            <person name="Merkel B.J."/>
            <person name="Hornburger P."/>
            <person name="Mueller R.-W."/>
            <person name="Bruemmer F."/>
            <person name="Labrenz M."/>
            <person name="Spormann A.M."/>
            <person name="Op Den Camp H."/>
            <person name="Overmann J."/>
            <person name="Amann R."/>
            <person name="Jetten M.S.M."/>
            <person name="Mascher T."/>
            <person name="Medema M.H."/>
            <person name="Devos D.P."/>
            <person name="Kaster A.-K."/>
            <person name="Ovreas L."/>
            <person name="Rohde M."/>
            <person name="Galperin M.Y."/>
            <person name="Jogler C."/>
        </authorList>
    </citation>
    <scope>NUCLEOTIDE SEQUENCE [LARGE SCALE GENOMIC DNA]</scope>
    <source>
        <strain evidence="9 10">Pla144</strain>
    </source>
</reference>
<dbReference type="FunFam" id="2.60.40.10:FF:000495">
    <property type="entry name" value="Periplasmic beta-glucosidase"/>
    <property type="match status" value="1"/>
</dbReference>
<evidence type="ECO:0000256" key="5">
    <source>
        <dbReference type="ARBA" id="ARBA00022801"/>
    </source>
</evidence>
<keyword evidence="4" id="KW-0732">Signal</keyword>
<dbReference type="InterPro" id="IPR017853">
    <property type="entry name" value="GH"/>
</dbReference>
<dbReference type="SUPFAM" id="SSF52279">
    <property type="entry name" value="Beta-D-glucan exohydrolase, C-terminal domain"/>
    <property type="match status" value="1"/>
</dbReference>
<comment type="catalytic activity">
    <reaction evidence="1">
        <text>Hydrolysis of terminal, non-reducing beta-D-glucosyl residues with release of beta-D-glucose.</text>
        <dbReference type="EC" id="3.2.1.21"/>
    </reaction>
</comment>
<dbReference type="InterPro" id="IPR019800">
    <property type="entry name" value="Glyco_hydro_3_AS"/>
</dbReference>
<evidence type="ECO:0000256" key="2">
    <source>
        <dbReference type="ARBA" id="ARBA00005336"/>
    </source>
</evidence>
<dbReference type="EMBL" id="SJPS01000002">
    <property type="protein sequence ID" value="TWU28365.1"/>
    <property type="molecule type" value="Genomic_DNA"/>
</dbReference>
<evidence type="ECO:0000256" key="4">
    <source>
        <dbReference type="ARBA" id="ARBA00022729"/>
    </source>
</evidence>
<dbReference type="PANTHER" id="PTHR30620">
    <property type="entry name" value="PERIPLASMIC BETA-GLUCOSIDASE-RELATED"/>
    <property type="match status" value="1"/>
</dbReference>
<evidence type="ECO:0000313" key="9">
    <source>
        <dbReference type="EMBL" id="TWU28365.1"/>
    </source>
</evidence>
<dbReference type="GO" id="GO:0008422">
    <property type="term" value="F:beta-glucosidase activity"/>
    <property type="evidence" value="ECO:0007669"/>
    <property type="project" value="UniProtKB-EC"/>
</dbReference>
<dbReference type="Pfam" id="PF14310">
    <property type="entry name" value="Fn3-like"/>
    <property type="match status" value="1"/>
</dbReference>
<dbReference type="PRINTS" id="PR00133">
    <property type="entry name" value="GLHYDRLASE3"/>
</dbReference>
<dbReference type="GO" id="GO:0009251">
    <property type="term" value="P:glucan catabolic process"/>
    <property type="evidence" value="ECO:0007669"/>
    <property type="project" value="TreeGrafter"/>
</dbReference>
<evidence type="ECO:0000256" key="6">
    <source>
        <dbReference type="ARBA" id="ARBA00023295"/>
    </source>
</evidence>
<evidence type="ECO:0000256" key="7">
    <source>
        <dbReference type="RuleBase" id="RU361161"/>
    </source>
</evidence>
<dbReference type="PANTHER" id="PTHR30620:SF16">
    <property type="entry name" value="LYSOSOMAL BETA GLUCOSIDASE"/>
    <property type="match status" value="1"/>
</dbReference>